<evidence type="ECO:0000256" key="6">
    <source>
        <dbReference type="ARBA" id="ARBA00025084"/>
    </source>
</evidence>
<reference evidence="12 13" key="1">
    <citation type="submission" date="2020-02" db="EMBL/GenBank/DDBJ databases">
        <title>Genome analysis of Thermosulfuriphilus ammonigenes ST65T, an anaerobic thermophilic chemolithoautotrophic bacterium isolated from a deep-sea hydrothermal vent.</title>
        <authorList>
            <person name="Slobodkina G."/>
            <person name="Allioux M."/>
            <person name="Merkel A."/>
            <person name="Alain K."/>
            <person name="Jebbar M."/>
            <person name="Slobodkin A."/>
        </authorList>
    </citation>
    <scope>NUCLEOTIDE SEQUENCE [LARGE SCALE GENOMIC DNA]</scope>
    <source>
        <strain evidence="12 13">ST65</strain>
    </source>
</reference>
<dbReference type="EMBL" id="CP048877">
    <property type="protein sequence ID" value="QIJ72832.1"/>
    <property type="molecule type" value="Genomic_DNA"/>
</dbReference>
<comment type="subunit">
    <text evidence="8 10">Part of the 50S ribosomal subunit.</text>
</comment>
<dbReference type="FunFam" id="3.90.470.10:FF:000011">
    <property type="entry name" value="50S ribosomal protein L22"/>
    <property type="match status" value="1"/>
</dbReference>
<dbReference type="InterPro" id="IPR001063">
    <property type="entry name" value="Ribosomal_uL22"/>
</dbReference>
<evidence type="ECO:0000256" key="1">
    <source>
        <dbReference type="ARBA" id="ARBA00009451"/>
    </source>
</evidence>
<dbReference type="NCBIfam" id="TIGR01044">
    <property type="entry name" value="rplV_bact"/>
    <property type="match status" value="1"/>
</dbReference>
<evidence type="ECO:0000256" key="2">
    <source>
        <dbReference type="ARBA" id="ARBA00022730"/>
    </source>
</evidence>
<keyword evidence="13" id="KW-1185">Reference proteome</keyword>
<name>A0A6G7PYU4_9BACT</name>
<keyword evidence="3 8" id="KW-0694">RNA-binding</keyword>
<accession>A0A6G7PYU4</accession>
<keyword evidence="5 8" id="KW-0687">Ribonucleoprotein</keyword>
<dbReference type="PANTHER" id="PTHR13501">
    <property type="entry name" value="CHLOROPLAST 50S RIBOSOMAL PROTEIN L22-RELATED"/>
    <property type="match status" value="1"/>
</dbReference>
<evidence type="ECO:0000256" key="9">
    <source>
        <dbReference type="RuleBase" id="RU004005"/>
    </source>
</evidence>
<comment type="function">
    <text evidence="6">This protein binds specifically to 23S rRNA; its binding is stimulated by other ribosomal proteins, e.g. L4, L17, and L20. It is important during the early stages of 50S assembly. It makes multiple contacts with different domains of the 23S rRNA in the assembled 50S subunit and ribosome.</text>
</comment>
<evidence type="ECO:0000256" key="3">
    <source>
        <dbReference type="ARBA" id="ARBA00022884"/>
    </source>
</evidence>
<dbReference type="GO" id="GO:0019843">
    <property type="term" value="F:rRNA binding"/>
    <property type="evidence" value="ECO:0007669"/>
    <property type="project" value="UniProtKB-UniRule"/>
</dbReference>
<dbReference type="GO" id="GO:0022625">
    <property type="term" value="C:cytosolic large ribosomal subunit"/>
    <property type="evidence" value="ECO:0007669"/>
    <property type="project" value="TreeGrafter"/>
</dbReference>
<evidence type="ECO:0000256" key="5">
    <source>
        <dbReference type="ARBA" id="ARBA00023274"/>
    </source>
</evidence>
<evidence type="ECO:0000256" key="11">
    <source>
        <dbReference type="RuleBase" id="RU004008"/>
    </source>
</evidence>
<gene>
    <name evidence="8 12" type="primary">rplV</name>
    <name evidence="12" type="ORF">G4V39_03120</name>
</gene>
<sequence length="110" mass="12517">MEARATAKYLRISPYKARLVADVVRGKPVGEALSILRFMPKKGARLVKKVLESAIANAEQNPQIDVDSLYIKRIYVDEGPRLKRYQPRAMGRAFPIIKRLSHITVILDEK</sequence>
<evidence type="ECO:0000313" key="13">
    <source>
        <dbReference type="Proteomes" id="UP000502179"/>
    </source>
</evidence>
<dbReference type="InterPro" id="IPR047867">
    <property type="entry name" value="Ribosomal_uL22_bac/org-type"/>
</dbReference>
<dbReference type="InterPro" id="IPR005727">
    <property type="entry name" value="Ribosomal_uL22_bac/chlpt-type"/>
</dbReference>
<organism evidence="12 13">
    <name type="scientific">Thermosulfuriphilus ammonigenes</name>
    <dbReference type="NCBI Taxonomy" id="1936021"/>
    <lineage>
        <taxon>Bacteria</taxon>
        <taxon>Pseudomonadati</taxon>
        <taxon>Thermodesulfobacteriota</taxon>
        <taxon>Thermodesulfobacteria</taxon>
        <taxon>Thermodesulfobacteriales</taxon>
        <taxon>Thermodesulfobacteriaceae</taxon>
        <taxon>Thermosulfuriphilus</taxon>
    </lineage>
</organism>
<evidence type="ECO:0000313" key="12">
    <source>
        <dbReference type="EMBL" id="QIJ72832.1"/>
    </source>
</evidence>
<evidence type="ECO:0000256" key="7">
    <source>
        <dbReference type="ARBA" id="ARBA00035207"/>
    </source>
</evidence>
<dbReference type="SUPFAM" id="SSF54843">
    <property type="entry name" value="Ribosomal protein L22"/>
    <property type="match status" value="1"/>
</dbReference>
<comment type="function">
    <text evidence="8">The globular domain of the protein is located near the polypeptide exit tunnel on the outside of the subunit, while an extended beta-hairpin is found that lines the wall of the exit tunnel in the center of the 70S ribosome.</text>
</comment>
<evidence type="ECO:0000256" key="4">
    <source>
        <dbReference type="ARBA" id="ARBA00022980"/>
    </source>
</evidence>
<dbReference type="Proteomes" id="UP000502179">
    <property type="component" value="Chromosome"/>
</dbReference>
<evidence type="ECO:0000256" key="10">
    <source>
        <dbReference type="RuleBase" id="RU004006"/>
    </source>
</evidence>
<dbReference type="Gene3D" id="3.90.470.10">
    <property type="entry name" value="Ribosomal protein L22/L17"/>
    <property type="match status" value="1"/>
</dbReference>
<dbReference type="HAMAP" id="MF_01331_B">
    <property type="entry name" value="Ribosomal_uL22_B"/>
    <property type="match status" value="1"/>
</dbReference>
<dbReference type="GO" id="GO:0006412">
    <property type="term" value="P:translation"/>
    <property type="evidence" value="ECO:0007669"/>
    <property type="project" value="UniProtKB-UniRule"/>
</dbReference>
<keyword evidence="2 8" id="KW-0699">rRNA-binding</keyword>
<protein>
    <recommendedName>
        <fullName evidence="7 8">Large ribosomal subunit protein uL22</fullName>
    </recommendedName>
</protein>
<dbReference type="KEGG" id="tav:G4V39_03120"/>
<keyword evidence="4 8" id="KW-0689">Ribosomal protein</keyword>
<proteinExistence type="inferred from homology"/>
<dbReference type="PANTHER" id="PTHR13501:SF8">
    <property type="entry name" value="LARGE RIBOSOMAL SUBUNIT PROTEIN UL22M"/>
    <property type="match status" value="1"/>
</dbReference>
<dbReference type="InterPro" id="IPR018260">
    <property type="entry name" value="Ribosomal_uL22_CS"/>
</dbReference>
<dbReference type="Pfam" id="PF00237">
    <property type="entry name" value="Ribosomal_L22"/>
    <property type="match status" value="1"/>
</dbReference>
<comment type="similarity">
    <text evidence="1 8 9">Belongs to the universal ribosomal protein uL22 family.</text>
</comment>
<evidence type="ECO:0000256" key="8">
    <source>
        <dbReference type="HAMAP-Rule" id="MF_01331"/>
    </source>
</evidence>
<dbReference type="CDD" id="cd00336">
    <property type="entry name" value="Ribosomal_L22"/>
    <property type="match status" value="1"/>
</dbReference>
<dbReference type="GO" id="GO:0003735">
    <property type="term" value="F:structural constituent of ribosome"/>
    <property type="evidence" value="ECO:0007669"/>
    <property type="project" value="InterPro"/>
</dbReference>
<dbReference type="RefSeq" id="WP_166033048.1">
    <property type="nucleotide sequence ID" value="NZ_CP048877.1"/>
</dbReference>
<comment type="function">
    <text evidence="8 11">This protein binds specifically to 23S rRNA; its binding is stimulated by other ribosomal proteins, e.g., L4, L17, and L20. It is important during the early stages of 50S assembly. It makes multiple contacts with different domains of the 23S rRNA in the assembled 50S subunit and ribosome.</text>
</comment>
<dbReference type="AlphaFoldDB" id="A0A6G7PYU4"/>
<dbReference type="PROSITE" id="PS00464">
    <property type="entry name" value="RIBOSOMAL_L22"/>
    <property type="match status" value="1"/>
</dbReference>
<dbReference type="InterPro" id="IPR036394">
    <property type="entry name" value="Ribosomal_uL22_sf"/>
</dbReference>